<evidence type="ECO:0000256" key="4">
    <source>
        <dbReference type="ARBA" id="ARBA00023002"/>
    </source>
</evidence>
<keyword evidence="6 7" id="KW-0503">Monooxygenase</keyword>
<dbReference type="PANTHER" id="PTHR24291">
    <property type="entry name" value="CYTOCHROME P450 FAMILY 4"/>
    <property type="match status" value="1"/>
</dbReference>
<dbReference type="InterPro" id="IPR036396">
    <property type="entry name" value="Cyt_P450_sf"/>
</dbReference>
<comment type="similarity">
    <text evidence="1 7">Belongs to the cytochrome P450 family.</text>
</comment>
<dbReference type="InterPro" id="IPR050196">
    <property type="entry name" value="Cytochrome_P450_Monoox"/>
</dbReference>
<reference evidence="8 9" key="1">
    <citation type="submission" date="2023-07" db="EMBL/GenBank/DDBJ databases">
        <title>Sorghum-associated microbial communities from plants grown in Nebraska, USA.</title>
        <authorList>
            <person name="Schachtman D."/>
        </authorList>
    </citation>
    <scope>NUCLEOTIDE SEQUENCE [LARGE SCALE GENOMIC DNA]</scope>
    <source>
        <strain evidence="8 9">DS1027</strain>
    </source>
</reference>
<evidence type="ECO:0000313" key="8">
    <source>
        <dbReference type="EMBL" id="MDR6511534.1"/>
    </source>
</evidence>
<keyword evidence="2 7" id="KW-0349">Heme</keyword>
<dbReference type="PROSITE" id="PS00086">
    <property type="entry name" value="CYTOCHROME_P450"/>
    <property type="match status" value="1"/>
</dbReference>
<evidence type="ECO:0000256" key="1">
    <source>
        <dbReference type="ARBA" id="ARBA00010617"/>
    </source>
</evidence>
<dbReference type="SUPFAM" id="SSF48264">
    <property type="entry name" value="Cytochrome P450"/>
    <property type="match status" value="1"/>
</dbReference>
<accession>A0ABU1MMU4</accession>
<keyword evidence="4 7" id="KW-0560">Oxidoreductase</keyword>
<evidence type="ECO:0000256" key="3">
    <source>
        <dbReference type="ARBA" id="ARBA00022723"/>
    </source>
</evidence>
<keyword evidence="3 7" id="KW-0479">Metal-binding</keyword>
<evidence type="ECO:0000313" key="9">
    <source>
        <dbReference type="Proteomes" id="UP001184150"/>
    </source>
</evidence>
<dbReference type="PRINTS" id="PR00385">
    <property type="entry name" value="P450"/>
</dbReference>
<evidence type="ECO:0000256" key="7">
    <source>
        <dbReference type="RuleBase" id="RU000461"/>
    </source>
</evidence>
<dbReference type="PANTHER" id="PTHR24291:SF50">
    <property type="entry name" value="BIFUNCTIONAL ALBAFLAVENONE MONOOXYGENASE_TERPENE SYNTHASE"/>
    <property type="match status" value="1"/>
</dbReference>
<sequence>MTEPPALVVPPFPTPLRRKAGLLRRFVIGWGSWIHTLFEKSYRMKMGTVRFPLLRFFVINDLALARDVLEERHCPWPKHGLMTELLRPLMGESVFSANGAQWQAQRAMINPAFAQAGLGRAWPAMRAAAQDMAGNLRQAAARGPVDMEQAMTAVTADVIYRTLFSQSLPADAAETVFAAFDRYQRHAQRYAMLRLYRLPLMRRRQRLSQAAAAIRMLFAPLVDARMAARAHVDQPLPPADILDALLDARHPHSGAPFSREALLDQLGTIFLAGHETSASALAWASYLLAGDAGLQNRLAAQIAAVTGGSPLAADHLKALPELRHLFQEALRLYPPVSFLMREVVAPQIMRGKAMAPGDLAVVSPWLIQRNADNWACPHAFDPGRFARAENAGAAREAWLPFGKGSRVCIGQGFAMQEAMIVLATLLREFRLAPAAGSAPEPISRLTLRSRHGIHLRLTLR</sequence>
<organism evidence="8 9">
    <name type="scientific">Novosphingobium capsulatum</name>
    <dbReference type="NCBI Taxonomy" id="13688"/>
    <lineage>
        <taxon>Bacteria</taxon>
        <taxon>Pseudomonadati</taxon>
        <taxon>Pseudomonadota</taxon>
        <taxon>Alphaproteobacteria</taxon>
        <taxon>Sphingomonadales</taxon>
        <taxon>Sphingomonadaceae</taxon>
        <taxon>Novosphingobium</taxon>
    </lineage>
</organism>
<dbReference type="InterPro" id="IPR002401">
    <property type="entry name" value="Cyt_P450_E_grp-I"/>
</dbReference>
<name>A0ABU1MMU4_9SPHN</name>
<dbReference type="PRINTS" id="PR00463">
    <property type="entry name" value="EP450I"/>
</dbReference>
<keyword evidence="9" id="KW-1185">Reference proteome</keyword>
<dbReference type="Proteomes" id="UP001184150">
    <property type="component" value="Unassembled WGS sequence"/>
</dbReference>
<proteinExistence type="inferred from homology"/>
<evidence type="ECO:0000256" key="2">
    <source>
        <dbReference type="ARBA" id="ARBA00022617"/>
    </source>
</evidence>
<evidence type="ECO:0000256" key="5">
    <source>
        <dbReference type="ARBA" id="ARBA00023004"/>
    </source>
</evidence>
<dbReference type="EMBL" id="JAVDRD010000005">
    <property type="protein sequence ID" value="MDR6511534.1"/>
    <property type="molecule type" value="Genomic_DNA"/>
</dbReference>
<comment type="caution">
    <text evidence="8">The sequence shown here is derived from an EMBL/GenBank/DDBJ whole genome shotgun (WGS) entry which is preliminary data.</text>
</comment>
<gene>
    <name evidence="8" type="ORF">J2792_002406</name>
</gene>
<keyword evidence="5 7" id="KW-0408">Iron</keyword>
<dbReference type="InterPro" id="IPR017972">
    <property type="entry name" value="Cyt_P450_CS"/>
</dbReference>
<dbReference type="RefSeq" id="WP_309805402.1">
    <property type="nucleotide sequence ID" value="NZ_JAVDRD010000005.1"/>
</dbReference>
<dbReference type="Pfam" id="PF00067">
    <property type="entry name" value="p450"/>
    <property type="match status" value="1"/>
</dbReference>
<protein>
    <submittedName>
        <fullName evidence="8">Cytochrome P450</fullName>
    </submittedName>
</protein>
<evidence type="ECO:0000256" key="6">
    <source>
        <dbReference type="ARBA" id="ARBA00023033"/>
    </source>
</evidence>
<dbReference type="Gene3D" id="1.10.630.10">
    <property type="entry name" value="Cytochrome P450"/>
    <property type="match status" value="1"/>
</dbReference>
<dbReference type="InterPro" id="IPR001128">
    <property type="entry name" value="Cyt_P450"/>
</dbReference>